<comment type="caution">
    <text evidence="2">The sequence shown here is derived from an EMBL/GenBank/DDBJ whole genome shotgun (WGS) entry which is preliminary data.</text>
</comment>
<name>A0A8H7UM67_9FUNG</name>
<sequence>MTATNPEVQNTHSERQNSNASQGVLPSQSRINSSTTASNSVTSEADIDIAFTTMFKDNATSVDKNTLSMDINDDRIYFRVVKDAFHLMDMIKPYKQHGLYKEFMQRFSDSLFVLDEADKALVTKALQDNNETWEMKMKYDRKWLWERVKRKISSPNVLLPVLQSLFLSLGPLKCSKSGRVLFDKVFWSQALSVLKTVQLGHVSDPPGVQLYYQKGKKDKYGLTLYRKLGSFGAGPELASAMLVEYRLRHNFDVGTFNRFGVEYKGHYDRWLTQHLDFLRQSMDMPYLSIDRHIAIEVNALRFRSSQEVFRICPLPDEEITRLFIEKAAENNKKKSLDGQEFDIENDNTIPKIKTQFF</sequence>
<gene>
    <name evidence="2" type="ORF">INT47_004427</name>
</gene>
<feature type="compositionally biased region" description="Polar residues" evidence="1">
    <location>
        <begin position="1"/>
        <end position="31"/>
    </location>
</feature>
<keyword evidence="3" id="KW-1185">Reference proteome</keyword>
<evidence type="ECO:0000313" key="2">
    <source>
        <dbReference type="EMBL" id="KAG2191196.1"/>
    </source>
</evidence>
<protein>
    <submittedName>
        <fullName evidence="2">Uncharacterized protein</fullName>
    </submittedName>
</protein>
<dbReference type="EMBL" id="JAEPRD010000462">
    <property type="protein sequence ID" value="KAG2191196.1"/>
    <property type="molecule type" value="Genomic_DNA"/>
</dbReference>
<evidence type="ECO:0000256" key="1">
    <source>
        <dbReference type="SAM" id="MobiDB-lite"/>
    </source>
</evidence>
<organism evidence="2 3">
    <name type="scientific">Mucor saturninus</name>
    <dbReference type="NCBI Taxonomy" id="64648"/>
    <lineage>
        <taxon>Eukaryota</taxon>
        <taxon>Fungi</taxon>
        <taxon>Fungi incertae sedis</taxon>
        <taxon>Mucoromycota</taxon>
        <taxon>Mucoromycotina</taxon>
        <taxon>Mucoromycetes</taxon>
        <taxon>Mucorales</taxon>
        <taxon>Mucorineae</taxon>
        <taxon>Mucoraceae</taxon>
        <taxon>Mucor</taxon>
    </lineage>
</organism>
<dbReference type="Proteomes" id="UP000603453">
    <property type="component" value="Unassembled WGS sequence"/>
</dbReference>
<feature type="region of interest" description="Disordered" evidence="1">
    <location>
        <begin position="1"/>
        <end position="38"/>
    </location>
</feature>
<dbReference type="OrthoDB" id="2267587at2759"/>
<evidence type="ECO:0000313" key="3">
    <source>
        <dbReference type="Proteomes" id="UP000603453"/>
    </source>
</evidence>
<reference evidence="2" key="1">
    <citation type="submission" date="2020-12" db="EMBL/GenBank/DDBJ databases">
        <title>Metabolic potential, ecology and presence of endohyphal bacteria is reflected in genomic diversity of Mucoromycotina.</title>
        <authorList>
            <person name="Muszewska A."/>
            <person name="Okrasinska A."/>
            <person name="Steczkiewicz K."/>
            <person name="Drgas O."/>
            <person name="Orlowska M."/>
            <person name="Perlinska-Lenart U."/>
            <person name="Aleksandrzak-Piekarczyk T."/>
            <person name="Szatraj K."/>
            <person name="Zielenkiewicz U."/>
            <person name="Pilsyk S."/>
            <person name="Malc E."/>
            <person name="Mieczkowski P."/>
            <person name="Kruszewska J.S."/>
            <person name="Biernat P."/>
            <person name="Pawlowska J."/>
        </authorList>
    </citation>
    <scope>NUCLEOTIDE SEQUENCE</scope>
    <source>
        <strain evidence="2">WA0000017839</strain>
    </source>
</reference>
<proteinExistence type="predicted"/>
<dbReference type="AlphaFoldDB" id="A0A8H7UM67"/>
<accession>A0A8H7UM67</accession>